<gene>
    <name evidence="3" type="ORF">PYCCODRAFT_1464574</name>
</gene>
<dbReference type="InterPro" id="IPR027417">
    <property type="entry name" value="P-loop_NTPase"/>
</dbReference>
<feature type="domain" description="Lon proteolytic" evidence="2">
    <location>
        <begin position="297"/>
        <end position="341"/>
    </location>
</feature>
<dbReference type="PANTHER" id="PTHR43718">
    <property type="entry name" value="LON PROTEASE"/>
    <property type="match status" value="1"/>
</dbReference>
<dbReference type="Gene3D" id="3.30.230.10">
    <property type="match status" value="1"/>
</dbReference>
<dbReference type="GO" id="GO:0007005">
    <property type="term" value="P:mitochondrion organization"/>
    <property type="evidence" value="ECO:0007669"/>
    <property type="project" value="TreeGrafter"/>
</dbReference>
<dbReference type="GO" id="GO:0004252">
    <property type="term" value="F:serine-type endopeptidase activity"/>
    <property type="evidence" value="ECO:0007669"/>
    <property type="project" value="InterPro"/>
</dbReference>
<reference evidence="3 4" key="1">
    <citation type="journal article" date="2015" name="Biotechnol. Biofuels">
        <title>Enhanced degradation of softwood versus hardwood by the white-rot fungus Pycnoporus coccineus.</title>
        <authorList>
            <person name="Couturier M."/>
            <person name="Navarro D."/>
            <person name="Chevret D."/>
            <person name="Henrissat B."/>
            <person name="Piumi F."/>
            <person name="Ruiz-Duenas F.J."/>
            <person name="Martinez A.T."/>
            <person name="Grigoriev I.V."/>
            <person name="Riley R."/>
            <person name="Lipzen A."/>
            <person name="Berrin J.G."/>
            <person name="Master E.R."/>
            <person name="Rosso M.N."/>
        </authorList>
    </citation>
    <scope>NUCLEOTIDE SEQUENCE [LARGE SCALE GENOMIC DNA]</scope>
    <source>
        <strain evidence="3 4">BRFM310</strain>
    </source>
</reference>
<keyword evidence="1" id="KW-0645">Protease</keyword>
<dbReference type="InterPro" id="IPR027065">
    <property type="entry name" value="Lon_Prtase"/>
</dbReference>
<proteinExistence type="predicted"/>
<evidence type="ECO:0000259" key="2">
    <source>
        <dbReference type="Pfam" id="PF05362"/>
    </source>
</evidence>
<dbReference type="Gene3D" id="3.40.50.300">
    <property type="entry name" value="P-loop containing nucleotide triphosphate hydrolases"/>
    <property type="match status" value="1"/>
</dbReference>
<protein>
    <recommendedName>
        <fullName evidence="2">Lon proteolytic domain-containing protein</fullName>
    </recommendedName>
</protein>
<dbReference type="STRING" id="1353009.A0A1Y2IXL9"/>
<dbReference type="Pfam" id="PF05362">
    <property type="entry name" value="Lon_C"/>
    <property type="match status" value="1"/>
</dbReference>
<name>A0A1Y2IXL9_TRAC3</name>
<evidence type="ECO:0000313" key="3">
    <source>
        <dbReference type="EMBL" id="OSD05868.1"/>
    </source>
</evidence>
<dbReference type="InterPro" id="IPR008269">
    <property type="entry name" value="Lon_proteolytic"/>
</dbReference>
<dbReference type="EMBL" id="KZ084091">
    <property type="protein sequence ID" value="OSD05868.1"/>
    <property type="molecule type" value="Genomic_DNA"/>
</dbReference>
<keyword evidence="4" id="KW-1185">Reference proteome</keyword>
<dbReference type="GO" id="GO:0006515">
    <property type="term" value="P:protein quality control for misfolded or incompletely synthesized proteins"/>
    <property type="evidence" value="ECO:0007669"/>
    <property type="project" value="TreeGrafter"/>
</dbReference>
<sequence>MYDTGQRRALATHSRTIQSPTIANFSINQVASNVFDEPDEVADLAAAVSGTGEPRALQDVPGSLVVKDWLSKALLVFEELINVQLQSKLVRDSDVKDKLIELFKERAASLKMADSEAPTQIPWGRHSPAQKVFGGDHYGLKEAIDRILEFLAVGKLRGTVEGKIICLVGAPDVSKTSIGNLMWSGAGQYPSGYVTSQDHYSATAYQNHPSLRTTASQSSQLMHSYDAMSAQAQAITVQYQLSDGQMQYSTHIPTSDRRSSMSMSGYGTQIFRFSVGGLTDVAEIKGHRRTYVVAPPSKIKMQVSPNGIAMTSDIALVAMVLPIGGLKERILAAHRDRAGIKTRGVSRPEVLHEVLRSELVAERWKDMLLLDRQ</sequence>
<dbReference type="GO" id="GO:0051131">
    <property type="term" value="P:chaperone-mediated protein complex assembly"/>
    <property type="evidence" value="ECO:0007669"/>
    <property type="project" value="TreeGrafter"/>
</dbReference>
<dbReference type="OrthoDB" id="3019174at2759"/>
<dbReference type="PANTHER" id="PTHR43718:SF2">
    <property type="entry name" value="LON PROTEASE HOMOLOG, MITOCHONDRIAL"/>
    <property type="match status" value="1"/>
</dbReference>
<dbReference type="GO" id="GO:0005759">
    <property type="term" value="C:mitochondrial matrix"/>
    <property type="evidence" value="ECO:0007669"/>
    <property type="project" value="TreeGrafter"/>
</dbReference>
<dbReference type="AlphaFoldDB" id="A0A1Y2IXL9"/>
<dbReference type="GO" id="GO:0003697">
    <property type="term" value="F:single-stranded DNA binding"/>
    <property type="evidence" value="ECO:0007669"/>
    <property type="project" value="TreeGrafter"/>
</dbReference>
<organism evidence="3 4">
    <name type="scientific">Trametes coccinea (strain BRFM310)</name>
    <name type="common">Pycnoporus coccineus</name>
    <dbReference type="NCBI Taxonomy" id="1353009"/>
    <lineage>
        <taxon>Eukaryota</taxon>
        <taxon>Fungi</taxon>
        <taxon>Dikarya</taxon>
        <taxon>Basidiomycota</taxon>
        <taxon>Agaricomycotina</taxon>
        <taxon>Agaricomycetes</taxon>
        <taxon>Polyporales</taxon>
        <taxon>Polyporaceae</taxon>
        <taxon>Trametes</taxon>
    </lineage>
</organism>
<keyword evidence="1" id="KW-0378">Hydrolase</keyword>
<dbReference type="GO" id="GO:0004176">
    <property type="term" value="F:ATP-dependent peptidase activity"/>
    <property type="evidence" value="ECO:0007669"/>
    <property type="project" value="InterPro"/>
</dbReference>
<evidence type="ECO:0000313" key="4">
    <source>
        <dbReference type="Proteomes" id="UP000193067"/>
    </source>
</evidence>
<accession>A0A1Y2IXL9</accession>
<dbReference type="GO" id="GO:0005524">
    <property type="term" value="F:ATP binding"/>
    <property type="evidence" value="ECO:0007669"/>
    <property type="project" value="InterPro"/>
</dbReference>
<dbReference type="InterPro" id="IPR014721">
    <property type="entry name" value="Ribsml_uS5_D2-typ_fold_subgr"/>
</dbReference>
<dbReference type="Proteomes" id="UP000193067">
    <property type="component" value="Unassembled WGS sequence"/>
</dbReference>
<evidence type="ECO:0000256" key="1">
    <source>
        <dbReference type="ARBA" id="ARBA00022670"/>
    </source>
</evidence>